<evidence type="ECO:0000259" key="1">
    <source>
        <dbReference type="Pfam" id="PF03101"/>
    </source>
</evidence>
<sequence>VEQNDQEFTTQVDQAKVPHEGLEFQTWEEARDFYNTYAKETDFSTRTQNCKKNKQTNAFVWKMFTCSKEGKTNEFYKNKRKYAEVRTGERVKEVWVVKYFIEQHNHPLVTPRKVHLLRSHRGASATKRALMQDCKHFEFEGYLCRHMLCWMRVEQVMLVPKKYIKERWTKNAKNNLIYATSHNLIAGQSILGRRGTLMQLARELIDEASLTEARSKVLMEKFKVLKIEIGGIIVEECIIKPSSRIESRDEVVRVSDPEPVRTKGCGKRLKSGKEKSMLQSSRTCSFCHRTGHDRRKCPDLSVLDNNISTGL</sequence>
<organism evidence="2 3">
    <name type="scientific">Striga asiatica</name>
    <name type="common">Asiatic witchweed</name>
    <name type="synonym">Buchnera asiatica</name>
    <dbReference type="NCBI Taxonomy" id="4170"/>
    <lineage>
        <taxon>Eukaryota</taxon>
        <taxon>Viridiplantae</taxon>
        <taxon>Streptophyta</taxon>
        <taxon>Embryophyta</taxon>
        <taxon>Tracheophyta</taxon>
        <taxon>Spermatophyta</taxon>
        <taxon>Magnoliopsida</taxon>
        <taxon>eudicotyledons</taxon>
        <taxon>Gunneridae</taxon>
        <taxon>Pentapetalae</taxon>
        <taxon>asterids</taxon>
        <taxon>lamiids</taxon>
        <taxon>Lamiales</taxon>
        <taxon>Orobanchaceae</taxon>
        <taxon>Buchnereae</taxon>
        <taxon>Striga</taxon>
    </lineage>
</organism>
<dbReference type="SUPFAM" id="SSF57756">
    <property type="entry name" value="Retrovirus zinc finger-like domains"/>
    <property type="match status" value="1"/>
</dbReference>
<protein>
    <submittedName>
        <fullName evidence="2">FAR1-related sequence 5</fullName>
    </submittedName>
</protein>
<reference evidence="3" key="1">
    <citation type="journal article" date="2019" name="Curr. Biol.">
        <title>Genome Sequence of Striga asiatica Provides Insight into the Evolution of Plant Parasitism.</title>
        <authorList>
            <person name="Yoshida S."/>
            <person name="Kim S."/>
            <person name="Wafula E.K."/>
            <person name="Tanskanen J."/>
            <person name="Kim Y.M."/>
            <person name="Honaas L."/>
            <person name="Yang Z."/>
            <person name="Spallek T."/>
            <person name="Conn C.E."/>
            <person name="Ichihashi Y."/>
            <person name="Cheong K."/>
            <person name="Cui S."/>
            <person name="Der J.P."/>
            <person name="Gundlach H."/>
            <person name="Jiao Y."/>
            <person name="Hori C."/>
            <person name="Ishida J.K."/>
            <person name="Kasahara H."/>
            <person name="Kiba T."/>
            <person name="Kim M.S."/>
            <person name="Koo N."/>
            <person name="Laohavisit A."/>
            <person name="Lee Y.H."/>
            <person name="Lumba S."/>
            <person name="McCourt P."/>
            <person name="Mortimer J.C."/>
            <person name="Mutuku J.M."/>
            <person name="Nomura T."/>
            <person name="Sasaki-Sekimoto Y."/>
            <person name="Seto Y."/>
            <person name="Wang Y."/>
            <person name="Wakatake T."/>
            <person name="Sakakibara H."/>
            <person name="Demura T."/>
            <person name="Yamaguchi S."/>
            <person name="Yoneyama K."/>
            <person name="Manabe R.I."/>
            <person name="Nelson D.C."/>
            <person name="Schulman A.H."/>
            <person name="Timko M.P."/>
            <person name="dePamphilis C.W."/>
            <person name="Choi D."/>
            <person name="Shirasu K."/>
        </authorList>
    </citation>
    <scope>NUCLEOTIDE SEQUENCE [LARGE SCALE GENOMIC DNA]</scope>
    <source>
        <strain evidence="3">cv. UVA1</strain>
    </source>
</reference>
<proteinExistence type="predicted"/>
<feature type="non-terminal residue" evidence="2">
    <location>
        <position position="1"/>
    </location>
</feature>
<dbReference type="Pfam" id="PF03101">
    <property type="entry name" value="FAR1"/>
    <property type="match status" value="1"/>
</dbReference>
<dbReference type="Proteomes" id="UP000325081">
    <property type="component" value="Unassembled WGS sequence"/>
</dbReference>
<gene>
    <name evidence="2" type="ORF">STAS_32490</name>
</gene>
<dbReference type="GO" id="GO:0003676">
    <property type="term" value="F:nucleic acid binding"/>
    <property type="evidence" value="ECO:0007669"/>
    <property type="project" value="InterPro"/>
</dbReference>
<comment type="caution">
    <text evidence="2">The sequence shown here is derived from an EMBL/GenBank/DDBJ whole genome shotgun (WGS) entry which is preliminary data.</text>
</comment>
<feature type="domain" description="FAR1" evidence="1">
    <location>
        <begin position="32"/>
        <end position="109"/>
    </location>
</feature>
<dbReference type="EMBL" id="BKCP01011625">
    <property type="protein sequence ID" value="GER54856.1"/>
    <property type="molecule type" value="Genomic_DNA"/>
</dbReference>
<dbReference type="PANTHER" id="PTHR47718">
    <property type="entry name" value="OS01G0519700 PROTEIN"/>
    <property type="match status" value="1"/>
</dbReference>
<evidence type="ECO:0000313" key="2">
    <source>
        <dbReference type="EMBL" id="GER54856.1"/>
    </source>
</evidence>
<name>A0A5A7RC49_STRAF</name>
<evidence type="ECO:0000313" key="3">
    <source>
        <dbReference type="Proteomes" id="UP000325081"/>
    </source>
</evidence>
<dbReference type="InterPro" id="IPR004330">
    <property type="entry name" value="FAR1_DNA_bnd_dom"/>
</dbReference>
<dbReference type="InterPro" id="IPR036875">
    <property type="entry name" value="Znf_CCHC_sf"/>
</dbReference>
<dbReference type="GO" id="GO:0008270">
    <property type="term" value="F:zinc ion binding"/>
    <property type="evidence" value="ECO:0007669"/>
    <property type="project" value="InterPro"/>
</dbReference>
<keyword evidence="3" id="KW-1185">Reference proteome</keyword>
<dbReference type="OrthoDB" id="1738432at2759"/>
<accession>A0A5A7RC49</accession>
<dbReference type="AlphaFoldDB" id="A0A5A7RC49"/>